<dbReference type="EMBL" id="KN122458">
    <property type="protein sequence ID" value="KFO30283.1"/>
    <property type="molecule type" value="Genomic_DNA"/>
</dbReference>
<feature type="compositionally biased region" description="Basic and acidic residues" evidence="1">
    <location>
        <begin position="24"/>
        <end position="44"/>
    </location>
</feature>
<name>A0A091DII0_FUKDA</name>
<sequence>MERFPRQSTAEETAEDSARLSALEIKEKTRSQTSGKRKEPKLEPKLTATAENNPGQHDQDRREEEMTPKRHQIQMSFTEGMDEN</sequence>
<dbReference type="Proteomes" id="UP000028990">
    <property type="component" value="Unassembled WGS sequence"/>
</dbReference>
<protein>
    <submittedName>
        <fullName evidence="2">Uncharacterized protein</fullName>
    </submittedName>
</protein>
<proteinExistence type="predicted"/>
<evidence type="ECO:0000313" key="2">
    <source>
        <dbReference type="EMBL" id="KFO30283.1"/>
    </source>
</evidence>
<reference evidence="2 3" key="1">
    <citation type="submission" date="2013-11" db="EMBL/GenBank/DDBJ databases">
        <title>The Damaraland mole rat (Fukomys damarensis) genome and evolution of African mole rats.</title>
        <authorList>
            <person name="Gladyshev V.N."/>
            <person name="Fang X."/>
        </authorList>
    </citation>
    <scope>NUCLEOTIDE SEQUENCE [LARGE SCALE GENOMIC DNA]</scope>
    <source>
        <tissue evidence="2">Liver</tissue>
    </source>
</reference>
<accession>A0A091DII0</accession>
<evidence type="ECO:0000256" key="1">
    <source>
        <dbReference type="SAM" id="MobiDB-lite"/>
    </source>
</evidence>
<gene>
    <name evidence="2" type="ORF">H920_08314</name>
</gene>
<evidence type="ECO:0000313" key="3">
    <source>
        <dbReference type="Proteomes" id="UP000028990"/>
    </source>
</evidence>
<organism evidence="2 3">
    <name type="scientific">Fukomys damarensis</name>
    <name type="common">Damaraland mole rat</name>
    <name type="synonym">Cryptomys damarensis</name>
    <dbReference type="NCBI Taxonomy" id="885580"/>
    <lineage>
        <taxon>Eukaryota</taxon>
        <taxon>Metazoa</taxon>
        <taxon>Chordata</taxon>
        <taxon>Craniata</taxon>
        <taxon>Vertebrata</taxon>
        <taxon>Euteleostomi</taxon>
        <taxon>Mammalia</taxon>
        <taxon>Eutheria</taxon>
        <taxon>Euarchontoglires</taxon>
        <taxon>Glires</taxon>
        <taxon>Rodentia</taxon>
        <taxon>Hystricomorpha</taxon>
        <taxon>Bathyergidae</taxon>
        <taxon>Fukomys</taxon>
    </lineage>
</organism>
<feature type="compositionally biased region" description="Basic and acidic residues" evidence="1">
    <location>
        <begin position="57"/>
        <end position="68"/>
    </location>
</feature>
<keyword evidence="3" id="KW-1185">Reference proteome</keyword>
<feature type="compositionally biased region" description="Polar residues" evidence="1">
    <location>
        <begin position="1"/>
        <end position="11"/>
    </location>
</feature>
<dbReference type="AlphaFoldDB" id="A0A091DII0"/>
<feature type="region of interest" description="Disordered" evidence="1">
    <location>
        <begin position="1"/>
        <end position="84"/>
    </location>
</feature>